<feature type="domain" description="Sacsin/Nov" evidence="2">
    <location>
        <begin position="24"/>
        <end position="125"/>
    </location>
</feature>
<dbReference type="RefSeq" id="WP_100920237.1">
    <property type="nucleotide sequence ID" value="NZ_CP020370.1"/>
</dbReference>
<dbReference type="KEGG" id="tsy:THSYN_17205"/>
<accession>A0A2K8UBV6</accession>
<organism evidence="3 4">
    <name type="scientific">Candidatus Thiodictyon syntrophicum</name>
    <dbReference type="NCBI Taxonomy" id="1166950"/>
    <lineage>
        <taxon>Bacteria</taxon>
        <taxon>Pseudomonadati</taxon>
        <taxon>Pseudomonadota</taxon>
        <taxon>Gammaproteobacteria</taxon>
        <taxon>Chromatiales</taxon>
        <taxon>Chromatiaceae</taxon>
        <taxon>Thiodictyon</taxon>
    </lineage>
</organism>
<dbReference type="InterPro" id="IPR052957">
    <property type="entry name" value="Auxin_embryo_med"/>
</dbReference>
<feature type="region of interest" description="Disordered" evidence="1">
    <location>
        <begin position="863"/>
        <end position="902"/>
    </location>
</feature>
<reference evidence="3 4" key="1">
    <citation type="submission" date="2017-03" db="EMBL/GenBank/DDBJ databases">
        <title>Complete genome sequence of Candidatus 'Thiodictyon syntrophicum' sp. nov. strain Cad16T, a photolithoautotroph purple sulfur bacterium isolated from an alpine meromictic lake.</title>
        <authorList>
            <person name="Luedin S.M."/>
            <person name="Pothier J.F."/>
            <person name="Danza F."/>
            <person name="Storelli N."/>
            <person name="Wittwer M."/>
            <person name="Tonolla M."/>
        </authorList>
    </citation>
    <scope>NUCLEOTIDE SEQUENCE [LARGE SCALE GENOMIC DNA]</scope>
    <source>
        <strain evidence="3 4">Cad16T</strain>
    </source>
</reference>
<dbReference type="InterPro" id="IPR058210">
    <property type="entry name" value="SACS/Nov_dom"/>
</dbReference>
<evidence type="ECO:0000313" key="4">
    <source>
        <dbReference type="Proteomes" id="UP000232638"/>
    </source>
</evidence>
<dbReference type="Pfam" id="PF25794">
    <property type="entry name" value="SACS"/>
    <property type="match status" value="1"/>
</dbReference>
<dbReference type="EMBL" id="CP020370">
    <property type="protein sequence ID" value="AUB82511.1"/>
    <property type="molecule type" value="Genomic_DNA"/>
</dbReference>
<dbReference type="SUPFAM" id="SSF55874">
    <property type="entry name" value="ATPase domain of HSP90 chaperone/DNA topoisomerase II/histidine kinase"/>
    <property type="match status" value="1"/>
</dbReference>
<evidence type="ECO:0000259" key="2">
    <source>
        <dbReference type="Pfam" id="PF25794"/>
    </source>
</evidence>
<dbReference type="InterPro" id="IPR036890">
    <property type="entry name" value="HATPase_C_sf"/>
</dbReference>
<dbReference type="AlphaFoldDB" id="A0A2K8UBV6"/>
<dbReference type="PANTHER" id="PTHR32387:SF0">
    <property type="entry name" value="PROTEIN NO VEIN"/>
    <property type="match status" value="1"/>
</dbReference>
<gene>
    <name evidence="3" type="ORF">THSYN_17205</name>
</gene>
<dbReference type="NCBIfam" id="NF047352">
    <property type="entry name" value="P_loop_sacsin"/>
    <property type="match status" value="1"/>
</dbReference>
<evidence type="ECO:0000256" key="1">
    <source>
        <dbReference type="SAM" id="MobiDB-lite"/>
    </source>
</evidence>
<name>A0A2K8UBV6_9GAMM</name>
<dbReference type="PANTHER" id="PTHR32387">
    <property type="entry name" value="WU:FJ29H11"/>
    <property type="match status" value="1"/>
</dbReference>
<dbReference type="Proteomes" id="UP000232638">
    <property type="component" value="Chromosome"/>
</dbReference>
<keyword evidence="4" id="KW-1185">Reference proteome</keyword>
<dbReference type="Gene3D" id="3.30.565.10">
    <property type="entry name" value="Histidine kinase-like ATPase, C-terminal domain"/>
    <property type="match status" value="1"/>
</dbReference>
<evidence type="ECO:0000313" key="3">
    <source>
        <dbReference type="EMBL" id="AUB82511.1"/>
    </source>
</evidence>
<proteinExistence type="predicted"/>
<sequence>MSIIAQVRSKRESLAQTFREYPRLRSLIVEDLYPDDVHFIYELLQNAEDVGATYAKFTLSEHTLTFEHDGTPFDADNLFGITNIGDGTKARDLDKIGQFGVGFKAVFAYTDTPHIWSPTFSFKICDLVLPYEIPSSPALGKLTRFDFPFNNLKKPPAAAHAEIARGLSDLSETSLLFLVDLQSISWSVSSADPVELKRIKHSEHHVETLRIVNGQVVATSHFLVFDEVVSGLQKQRVAVAFQLSLLPNVEAFDSKQPLAKQARIESAEPGRVAISFPAEKEQSGLRFHLHAPFVPELSRASVKDTTANQPLFDQLAARAASALYTIRDEGLLTADFLSVLPNPQDVIPVRYQGIRGAIIHEMNAFPLTPTYAKTHAPAIHLLRARAPIKGFLTEEDLEFLVDYEGEPPIWAIGATQRNSNVDRFLTGLAAKDWDTQQFVETLWNKLSNRQGDFAPPANIEPGDVEKWLANKSAAWHRQLYRLLWEYLNGSAANKTKELEKLKNVRIVRLVDGTYTIGGKCYYPETSAQDDVDFPQIDSALYQTEGNSIDDQAPRKFLDEIGVRRIGEKERVERILNRRYERNAFAPDISDIDLFVSLVEKQPEAAAIFRDFLILKRSDDKWGKPSQCFLDTPYLETGIKAFYDSFGEKAARFPLADEYQNAGIESGRLAKFCKGVGVQTALEVVKISCGSNPEWAYLRLASGQSTYSGTDCDYMIQGLRQALKHPSHALAMLIWETMCSLPRSPDYLSATYRMNKSNDPRYARSQLVHDLMAAEWVPQENDRLVRPSAATRDLLPAGFPFDPGSAWLKAVEFGQDSVRNSQSHQQREADARKMGFGSAEEAEKWKMIRDLGISPDEILANINRNKPVAKPKQSVPNPSRRKQGVLDEAEDAPDVESVRRERSIQQGVSEVTARAKAYLRAKYLNSDEQLVCQCCHDEMPFKLPSGDHYFGAIQCIADHETEARHYQNRLALCPTCAAMYQYAREVDDAELRRSIVDLGADDQISAVEIPLRLAGRDVALYFVGTHWFDLKTLLHP</sequence>
<dbReference type="OrthoDB" id="9802640at2"/>
<protein>
    <recommendedName>
        <fullName evidence="2">Sacsin/Nov domain-containing protein</fullName>
    </recommendedName>
</protein>